<organism evidence="2 3">
    <name type="scientific">Candidatus Xianfuyuplasma coldseepsis</name>
    <dbReference type="NCBI Taxonomy" id="2782163"/>
    <lineage>
        <taxon>Bacteria</taxon>
        <taxon>Bacillati</taxon>
        <taxon>Mycoplasmatota</taxon>
        <taxon>Mollicutes</taxon>
        <taxon>Candidatus Izemoplasmatales</taxon>
        <taxon>Candidatus Izemoplasmataceae</taxon>
        <taxon>Candidatus Xianfuyuplasma</taxon>
    </lineage>
</organism>
<proteinExistence type="predicted"/>
<dbReference type="InterPro" id="IPR050361">
    <property type="entry name" value="MPP/UQCRC_Complex"/>
</dbReference>
<protein>
    <submittedName>
        <fullName evidence="2">Insulinase family protein</fullName>
    </submittedName>
</protein>
<evidence type="ECO:0000313" key="2">
    <source>
        <dbReference type="EMBL" id="QMS85832.1"/>
    </source>
</evidence>
<dbReference type="Proteomes" id="UP000514720">
    <property type="component" value="Chromosome"/>
</dbReference>
<dbReference type="EMBL" id="CP048914">
    <property type="protein sequence ID" value="QMS85832.1"/>
    <property type="molecule type" value="Genomic_DNA"/>
</dbReference>
<evidence type="ECO:0000313" key="3">
    <source>
        <dbReference type="Proteomes" id="UP000514720"/>
    </source>
</evidence>
<dbReference type="InterPro" id="IPR011249">
    <property type="entry name" value="Metalloenz_LuxS/M16"/>
</dbReference>
<evidence type="ECO:0000259" key="1">
    <source>
        <dbReference type="Pfam" id="PF05193"/>
    </source>
</evidence>
<dbReference type="GO" id="GO:0046872">
    <property type="term" value="F:metal ion binding"/>
    <property type="evidence" value="ECO:0007669"/>
    <property type="project" value="InterPro"/>
</dbReference>
<dbReference type="NCBIfam" id="NF047422">
    <property type="entry name" value="YfmF_fam"/>
    <property type="match status" value="1"/>
</dbReference>
<sequence>MKITHEKQPGYTLNVAHTTKFKTVKIQLVFSRLFQRDDVTARAMIPYLLRAVSASYPTRRDIQIKLESMYGASFQSGVKKTGLAQELTFDITFIHNDFAIDQTNLLDSVVAFLGDIIFHPRFEQTIFDEEKRLLEEYFISIYDNKMRYSFQEIRKAMFFDDLYQLEALGVAEDLETLRLEDVIHAYDNMLRQDAISISVVGDVNVDYMTRLIDTYFPFSSRMIDLMPIDYSRAKRIQPQHLVETQSVKQAKLVWGYQWPIHYLEPDYYAAIVGSMMLGGHAESILFKRIREELNKVYFIGSSYDQYKGSLYVYAGINELDYDEVQTEINAIVSSIQKGDFTDEILHITKTILISNFYQSLDSSSSICSRIHHLALFHRTFNPEELIAKIKSVSKADITRIASQLQLDTTFLLRGESHD</sequence>
<dbReference type="PANTHER" id="PTHR11851:SF186">
    <property type="entry name" value="INACTIVE METALLOPROTEASE YMFF-RELATED"/>
    <property type="match status" value="1"/>
</dbReference>
<dbReference type="KEGG" id="xcl:G4Z02_08760"/>
<dbReference type="RefSeq" id="WP_258877642.1">
    <property type="nucleotide sequence ID" value="NZ_CP048914.1"/>
</dbReference>
<dbReference type="InterPro" id="IPR007863">
    <property type="entry name" value="Peptidase_M16_C"/>
</dbReference>
<dbReference type="PANTHER" id="PTHR11851">
    <property type="entry name" value="METALLOPROTEASE"/>
    <property type="match status" value="1"/>
</dbReference>
<gene>
    <name evidence="2" type="ORF">G4Z02_08760</name>
</gene>
<dbReference type="Gene3D" id="3.30.830.10">
    <property type="entry name" value="Metalloenzyme, LuxS/M16 peptidase-like"/>
    <property type="match status" value="2"/>
</dbReference>
<reference evidence="2 3" key="1">
    <citation type="submission" date="2020-02" db="EMBL/GenBank/DDBJ databases">
        <authorList>
            <person name="Zheng R.K."/>
            <person name="Sun C.M."/>
        </authorList>
    </citation>
    <scope>NUCLEOTIDE SEQUENCE [LARGE SCALE GENOMIC DNA]</scope>
    <source>
        <strain evidence="3">zrk13</strain>
    </source>
</reference>
<feature type="domain" description="Peptidase M16 C-terminal" evidence="1">
    <location>
        <begin position="177"/>
        <end position="352"/>
    </location>
</feature>
<keyword evidence="3" id="KW-1185">Reference proteome</keyword>
<dbReference type="AlphaFoldDB" id="A0A7L7KU53"/>
<dbReference type="Pfam" id="PF05193">
    <property type="entry name" value="Peptidase_M16_C"/>
    <property type="match status" value="1"/>
</dbReference>
<dbReference type="SUPFAM" id="SSF63411">
    <property type="entry name" value="LuxS/MPP-like metallohydrolase"/>
    <property type="match status" value="2"/>
</dbReference>
<accession>A0A7L7KU53</accession>
<name>A0A7L7KU53_9MOLU</name>